<comment type="caution">
    <text evidence="12">The sequence shown here is derived from an EMBL/GenBank/DDBJ whole genome shotgun (WGS) entry which is preliminary data.</text>
</comment>
<feature type="transmembrane region" description="Helical" evidence="10">
    <location>
        <begin position="384"/>
        <end position="405"/>
    </location>
</feature>
<feature type="transmembrane region" description="Helical" evidence="10">
    <location>
        <begin position="283"/>
        <end position="302"/>
    </location>
</feature>
<gene>
    <name evidence="12" type="ORF">WJX72_004825</name>
</gene>
<comment type="subcellular location">
    <subcellularLocation>
        <location evidence="2">Membrane</location>
        <topology evidence="2">Multi-pass membrane protein</topology>
    </subcellularLocation>
</comment>
<dbReference type="AlphaFoldDB" id="A0AAW1PSP3"/>
<feature type="transmembrane region" description="Helical" evidence="10">
    <location>
        <begin position="564"/>
        <end position="584"/>
    </location>
</feature>
<feature type="transmembrane region" description="Helical" evidence="10">
    <location>
        <begin position="236"/>
        <end position="254"/>
    </location>
</feature>
<comment type="catalytic activity">
    <reaction evidence="1">
        <text>S-ubiquitinyl-[E2 ubiquitin-conjugating enzyme]-L-cysteine + [acceptor protein]-L-lysine = [E2 ubiquitin-conjugating enzyme]-L-cysteine + N(6)-ubiquitinyl-[acceptor protein]-L-lysine.</text>
        <dbReference type="EC" id="2.3.2.27"/>
    </reaction>
</comment>
<dbReference type="EC" id="2.3.2.27" evidence="4"/>
<keyword evidence="8 10" id="KW-1133">Transmembrane helix</keyword>
<evidence type="ECO:0000256" key="3">
    <source>
        <dbReference type="ARBA" id="ARBA00004906"/>
    </source>
</evidence>
<sequence>MSSTFALPEQTANQAAAELGLPEEPMFLHLHFNLARVSLDRLASAFDVVLSGPRLADWACLLFGYTLLAGTAVAACWAVYIHKVMRQRRRQRQAAPASHTDDLFETGAAIVMDAWKQLCRSAAQLAVCTKVLCIMSLEIAILPVVYGVWVDICALRLLDASLVGRLAFFQRAPMSFLLLHWLLGMGILMTVAGFLSVLRNMIRPGALPWLRDPYEEEDALQQMMTMPFTMQAQREAAALLTMSLLAVVLVHIPVRLARTLAPGLYPLHFHVVDAFSEVPADMLLFHVCIPFTVPHLHIRATFRRCMMWWLRNASKLQPTQPAAATTGHVMGIDGVDDELAGRLLLLGMLLLASVIGCSTLMLTVPVTTGHAIFKLLRLPVRHDLYSTAMGLYALWGLATAAQRVCQLAQAGNSRTCLRVVTKWLRLWAKVAVLVLLSVVVLPLMVGVFIELLAMPLRLRVNESPLLFIYQDWGLGLLILKLWYRAVVSFGADNNRNAPAARPGSWRARFAVFQQQGVTGIGFGFAMTQILWPLLLGVGVLLALPYVVTRGLLPLLPLSAEALQYAFMYGFAAELAILVLGYALLQLQRALSALHNTIRDERYLVGRELNNLATRSEQCLPPARESVSYARR</sequence>
<keyword evidence="9 10" id="KW-0472">Membrane</keyword>
<keyword evidence="13" id="KW-1185">Reference proteome</keyword>
<dbReference type="InterPro" id="IPR056521">
    <property type="entry name" value="MARCHF6-like_C"/>
</dbReference>
<feature type="transmembrane region" description="Helical" evidence="10">
    <location>
        <begin position="343"/>
        <end position="364"/>
    </location>
</feature>
<feature type="transmembrane region" description="Helical" evidence="10">
    <location>
        <begin position="62"/>
        <end position="82"/>
    </location>
</feature>
<evidence type="ECO:0000256" key="7">
    <source>
        <dbReference type="ARBA" id="ARBA00022786"/>
    </source>
</evidence>
<comment type="pathway">
    <text evidence="3">Protein modification; protein ubiquitination.</text>
</comment>
<evidence type="ECO:0000256" key="8">
    <source>
        <dbReference type="ARBA" id="ARBA00022989"/>
    </source>
</evidence>
<dbReference type="PANTHER" id="PTHR13145:SF0">
    <property type="entry name" value="E3 UBIQUITIN-PROTEIN LIGASE MARCHF6"/>
    <property type="match status" value="1"/>
</dbReference>
<feature type="transmembrane region" description="Helical" evidence="10">
    <location>
        <begin position="465"/>
        <end position="483"/>
    </location>
</feature>
<dbReference type="Proteomes" id="UP001489004">
    <property type="component" value="Unassembled WGS sequence"/>
</dbReference>
<keyword evidence="5" id="KW-0808">Transferase</keyword>
<feature type="transmembrane region" description="Helical" evidence="10">
    <location>
        <begin position="426"/>
        <end position="453"/>
    </location>
</feature>
<feature type="domain" description="E3 ubiquitin-protein ligase MARCHF6-like C-terminal" evidence="11">
    <location>
        <begin position="416"/>
        <end position="598"/>
    </location>
</feature>
<evidence type="ECO:0000313" key="12">
    <source>
        <dbReference type="EMBL" id="KAK9812860.1"/>
    </source>
</evidence>
<evidence type="ECO:0000313" key="13">
    <source>
        <dbReference type="Proteomes" id="UP001489004"/>
    </source>
</evidence>
<dbReference type="GO" id="GO:0005789">
    <property type="term" value="C:endoplasmic reticulum membrane"/>
    <property type="evidence" value="ECO:0007669"/>
    <property type="project" value="TreeGrafter"/>
</dbReference>
<dbReference type="Pfam" id="PF23113">
    <property type="entry name" value="MARCHF6_C"/>
    <property type="match status" value="1"/>
</dbReference>
<keyword evidence="7" id="KW-0833">Ubl conjugation pathway</keyword>
<feature type="transmembrane region" description="Helical" evidence="10">
    <location>
        <begin position="178"/>
        <end position="198"/>
    </location>
</feature>
<keyword evidence="6 10" id="KW-0812">Transmembrane</keyword>
<dbReference type="GO" id="GO:0036503">
    <property type="term" value="P:ERAD pathway"/>
    <property type="evidence" value="ECO:0007669"/>
    <property type="project" value="TreeGrafter"/>
</dbReference>
<evidence type="ECO:0000256" key="9">
    <source>
        <dbReference type="ARBA" id="ARBA00023136"/>
    </source>
</evidence>
<accession>A0AAW1PSP3</accession>
<evidence type="ECO:0000256" key="2">
    <source>
        <dbReference type="ARBA" id="ARBA00004141"/>
    </source>
</evidence>
<evidence type="ECO:0000259" key="11">
    <source>
        <dbReference type="Pfam" id="PF23113"/>
    </source>
</evidence>
<organism evidence="12 13">
    <name type="scientific">[Myrmecia] bisecta</name>
    <dbReference type="NCBI Taxonomy" id="41462"/>
    <lineage>
        <taxon>Eukaryota</taxon>
        <taxon>Viridiplantae</taxon>
        <taxon>Chlorophyta</taxon>
        <taxon>core chlorophytes</taxon>
        <taxon>Trebouxiophyceae</taxon>
        <taxon>Trebouxiales</taxon>
        <taxon>Trebouxiaceae</taxon>
        <taxon>Myrmecia</taxon>
    </lineage>
</organism>
<evidence type="ECO:0000256" key="1">
    <source>
        <dbReference type="ARBA" id="ARBA00000900"/>
    </source>
</evidence>
<evidence type="ECO:0000256" key="5">
    <source>
        <dbReference type="ARBA" id="ARBA00022679"/>
    </source>
</evidence>
<dbReference type="PANTHER" id="PTHR13145">
    <property type="entry name" value="SSM4 PROTEIN"/>
    <property type="match status" value="1"/>
</dbReference>
<feature type="transmembrane region" description="Helical" evidence="10">
    <location>
        <begin position="139"/>
        <end position="158"/>
    </location>
</feature>
<reference evidence="12 13" key="1">
    <citation type="journal article" date="2024" name="Nat. Commun.">
        <title>Phylogenomics reveals the evolutionary origins of lichenization in chlorophyte algae.</title>
        <authorList>
            <person name="Puginier C."/>
            <person name="Libourel C."/>
            <person name="Otte J."/>
            <person name="Skaloud P."/>
            <person name="Haon M."/>
            <person name="Grisel S."/>
            <person name="Petersen M."/>
            <person name="Berrin J.G."/>
            <person name="Delaux P.M."/>
            <person name="Dal Grande F."/>
            <person name="Keller J."/>
        </authorList>
    </citation>
    <scope>NUCLEOTIDE SEQUENCE [LARGE SCALE GENOMIC DNA]</scope>
    <source>
        <strain evidence="12 13">SAG 2043</strain>
    </source>
</reference>
<protein>
    <recommendedName>
        <fullName evidence="4">RING-type E3 ubiquitin transferase</fullName>
        <ecNumber evidence="4">2.3.2.27</ecNumber>
    </recommendedName>
</protein>
<name>A0AAW1PSP3_9CHLO</name>
<feature type="transmembrane region" description="Helical" evidence="10">
    <location>
        <begin position="529"/>
        <end position="552"/>
    </location>
</feature>
<dbReference type="GO" id="GO:0061630">
    <property type="term" value="F:ubiquitin protein ligase activity"/>
    <property type="evidence" value="ECO:0007669"/>
    <property type="project" value="UniProtKB-EC"/>
</dbReference>
<evidence type="ECO:0000256" key="6">
    <source>
        <dbReference type="ARBA" id="ARBA00022692"/>
    </source>
</evidence>
<dbReference type="EMBL" id="JALJOR010000008">
    <property type="protein sequence ID" value="KAK9812860.1"/>
    <property type="molecule type" value="Genomic_DNA"/>
</dbReference>
<evidence type="ECO:0000256" key="4">
    <source>
        <dbReference type="ARBA" id="ARBA00012483"/>
    </source>
</evidence>
<evidence type="ECO:0000256" key="10">
    <source>
        <dbReference type="SAM" id="Phobius"/>
    </source>
</evidence>
<proteinExistence type="predicted"/>